<dbReference type="Proteomes" id="UP000303581">
    <property type="component" value="Unassembled WGS sequence"/>
</dbReference>
<sequence>MEHIEHMEYMQYIEYLPYLLIPLGLFLLYNGIKYTLRFAKSKMLFEMPYVNKEGNFQLDESGTYGIWLSGKMFTKAPIGEFGFAIVNEQTGKRISIMPSIMRTRVNGFTNSRIELYTFSANAGSYTLSLTNDPSLLDTVSGALGKVVSKKAVDYTQFSIQIYKNKPTILLFLCTWLIILGFFSFVGGIILAVLTGTKI</sequence>
<accession>A0A480B4Y6</accession>
<dbReference type="EMBL" id="BJCR01000002">
    <property type="protein sequence ID" value="GCL68320.1"/>
    <property type="molecule type" value="Genomic_DNA"/>
</dbReference>
<feature type="transmembrane region" description="Helical" evidence="1">
    <location>
        <begin position="168"/>
        <end position="193"/>
    </location>
</feature>
<keyword evidence="1" id="KW-0812">Transmembrane</keyword>
<evidence type="ECO:0000313" key="2">
    <source>
        <dbReference type="EMBL" id="GCL68320.1"/>
    </source>
</evidence>
<comment type="caution">
    <text evidence="2">The sequence shown here is derived from an EMBL/GenBank/DDBJ whole genome shotgun (WGS) entry which is preliminary data.</text>
</comment>
<keyword evidence="1" id="KW-0472">Membrane</keyword>
<feature type="transmembrane region" description="Helical" evidence="1">
    <location>
        <begin position="15"/>
        <end position="32"/>
    </location>
</feature>
<gene>
    <name evidence="2" type="ORF">PAGU1579_00890</name>
</gene>
<organism evidence="2 3">
    <name type="scientific">Veillonella tobetsuensis</name>
    <dbReference type="NCBI Taxonomy" id="1110546"/>
    <lineage>
        <taxon>Bacteria</taxon>
        <taxon>Bacillati</taxon>
        <taxon>Bacillota</taxon>
        <taxon>Negativicutes</taxon>
        <taxon>Veillonellales</taxon>
        <taxon>Veillonellaceae</taxon>
        <taxon>Veillonella</taxon>
    </lineage>
</organism>
<name>A0A480B4Y6_9FIRM</name>
<proteinExistence type="predicted"/>
<protein>
    <submittedName>
        <fullName evidence="2">Uncharacterized protein</fullName>
    </submittedName>
</protein>
<dbReference type="RefSeq" id="WP_249928072.1">
    <property type="nucleotide sequence ID" value="NZ_BJCR01000002.1"/>
</dbReference>
<dbReference type="AlphaFoldDB" id="A0A480B4Y6"/>
<keyword evidence="3" id="KW-1185">Reference proteome</keyword>
<reference evidence="2 3" key="1">
    <citation type="submission" date="2019-03" db="EMBL/GenBank/DDBJ databases">
        <title>Draft genome sequences of two Veillonella tobetsuensis clinical isolates from intraoperative bronchial fluids of elderly patients with pulmonary carcinoma.</title>
        <authorList>
            <person name="Akiyama T."/>
        </authorList>
    </citation>
    <scope>NUCLEOTIDE SEQUENCE [LARGE SCALE GENOMIC DNA]</scope>
    <source>
        <strain evidence="2 3">PAGU 1579</strain>
    </source>
</reference>
<keyword evidence="1" id="KW-1133">Transmembrane helix</keyword>
<evidence type="ECO:0000256" key="1">
    <source>
        <dbReference type="SAM" id="Phobius"/>
    </source>
</evidence>
<evidence type="ECO:0000313" key="3">
    <source>
        <dbReference type="Proteomes" id="UP000303581"/>
    </source>
</evidence>